<evidence type="ECO:0000313" key="1">
    <source>
        <dbReference type="EMBL" id="XDG23455.1"/>
    </source>
</evidence>
<dbReference type="EMBL" id="PP845382">
    <property type="protein sequence ID" value="XDG23519.1"/>
    <property type="molecule type" value="Genomic_RNA"/>
</dbReference>
<proteinExistence type="predicted"/>
<reference evidence="2" key="1">
    <citation type="submission" date="2024-05" db="EMBL/GenBank/DDBJ databases">
        <title>Avian Migration-Mediated Cross-Species Transmission and Recombination Shaping the Diversity of Gammacoronaviruses and Deltacoronaviruses.</title>
        <authorList>
            <person name="Han Y."/>
            <person name="Xu P."/>
            <person name="Xu Y."/>
            <person name="Wang Y."/>
            <person name="Hu J."/>
            <person name="Ma M."/>
            <person name="Li Z."/>
            <person name="Bo S."/>
            <person name="Zhao C."/>
            <person name="Ji L."/>
            <person name="Yuan Y."/>
            <person name="Zhao W."/>
            <person name="Wang J."/>
            <person name="Jin Q."/>
            <person name="Wu Z."/>
            <person name="He G."/>
        </authorList>
    </citation>
    <scope>NUCLEOTIDE SEQUENCE</scope>
    <source>
        <strain evidence="1">AvAc-GammaCoV/SH20-SH02</strain>
        <strain evidence="5">AvAc-GammaCoV/SH20-SH39</strain>
        <strain evidence="3">AvAc-GammaCoV/SH20-SH52</strain>
        <strain evidence="2">AvAc-GammaCoV/SH20-SH54</strain>
        <strain evidence="4">AvAc-GammaCoV/SH20-SH55</strain>
        <strain evidence="6">AvAc-GammaCoV/SH21-SH203</strain>
    </source>
</reference>
<evidence type="ECO:0000313" key="3">
    <source>
        <dbReference type="EMBL" id="XDG23487.1"/>
    </source>
</evidence>
<name>A0AB39ACY0_9GAMC</name>
<evidence type="ECO:0000313" key="5">
    <source>
        <dbReference type="EMBL" id="XDG23519.1"/>
    </source>
</evidence>
<dbReference type="EMBL" id="PP845380">
    <property type="protein sequence ID" value="XDG23487.1"/>
    <property type="molecule type" value="Genomic_RNA"/>
</dbReference>
<protein>
    <recommendedName>
        <fullName evidence="7">Transmembrane protein</fullName>
    </recommendedName>
</protein>
<dbReference type="EMBL" id="PP845378">
    <property type="protein sequence ID" value="XDG23455.1"/>
    <property type="molecule type" value="Genomic_RNA"/>
</dbReference>
<accession>A0AB39ACY0</accession>
<sequence length="56" mass="6517">MLPVLFASIYLTFCGFPPVLRVDYPLLFGFVEFCFCVVFNIIWCVVFEHLGFVSFL</sequence>
<evidence type="ECO:0000313" key="4">
    <source>
        <dbReference type="EMBL" id="XDG23503.1"/>
    </source>
</evidence>
<dbReference type="EMBL" id="PP845381">
    <property type="protein sequence ID" value="XDG23503.1"/>
    <property type="molecule type" value="Genomic_RNA"/>
</dbReference>
<dbReference type="EMBL" id="PP845383">
    <property type="protein sequence ID" value="XDG23535.1"/>
    <property type="molecule type" value="Genomic_RNA"/>
</dbReference>
<organism evidence="2">
    <name type="scientific">Bird gammacoronavirus AnasCN24</name>
    <dbReference type="NCBI Taxonomy" id="3237959"/>
    <lineage>
        <taxon>Viruses</taxon>
        <taxon>Riboviria</taxon>
        <taxon>Orthornavirae</taxon>
        <taxon>Pisuviricota</taxon>
        <taxon>Pisoniviricetes</taxon>
        <taxon>Nidovirales</taxon>
        <taxon>Cornidovirineae</taxon>
        <taxon>Coronaviridae</taxon>
        <taxon>Orthocoronavirinae</taxon>
        <taxon>Gammacoronavirus</taxon>
    </lineage>
</organism>
<evidence type="ECO:0000313" key="2">
    <source>
        <dbReference type="EMBL" id="XDG23471.1"/>
    </source>
</evidence>
<evidence type="ECO:0008006" key="7">
    <source>
        <dbReference type="Google" id="ProtNLM"/>
    </source>
</evidence>
<dbReference type="EMBL" id="PP845379">
    <property type="protein sequence ID" value="XDG23471.1"/>
    <property type="molecule type" value="Genomic_RNA"/>
</dbReference>
<evidence type="ECO:0000313" key="6">
    <source>
        <dbReference type="EMBL" id="XDG23535.1"/>
    </source>
</evidence>